<dbReference type="Proteomes" id="UP001163293">
    <property type="component" value="Chromosome"/>
</dbReference>
<dbReference type="EMBL" id="CP101185">
    <property type="protein sequence ID" value="UYV99317.1"/>
    <property type="molecule type" value="Genomic_DNA"/>
</dbReference>
<proteinExistence type="predicted"/>
<name>A0AAX3EPH4_PAEUR</name>
<protein>
    <submittedName>
        <fullName evidence="1">Uncharacterized protein</fullName>
    </submittedName>
</protein>
<organism evidence="1 2">
    <name type="scientific">Paenarthrobacter ureafaciens</name>
    <dbReference type="NCBI Taxonomy" id="37931"/>
    <lineage>
        <taxon>Bacteria</taxon>
        <taxon>Bacillati</taxon>
        <taxon>Actinomycetota</taxon>
        <taxon>Actinomycetes</taxon>
        <taxon>Micrococcales</taxon>
        <taxon>Micrococcaceae</taxon>
        <taxon>Paenarthrobacter</taxon>
    </lineage>
</organism>
<dbReference type="AlphaFoldDB" id="A0AAX3EPH4"/>
<keyword evidence="2" id="KW-1185">Reference proteome</keyword>
<evidence type="ECO:0000313" key="2">
    <source>
        <dbReference type="Proteomes" id="UP001163293"/>
    </source>
</evidence>
<accession>A0AAX3EPH4</accession>
<evidence type="ECO:0000313" key="1">
    <source>
        <dbReference type="EMBL" id="UYV99317.1"/>
    </source>
</evidence>
<gene>
    <name evidence="1" type="ORF">NL394_09020</name>
</gene>
<sequence length="72" mass="7411">MTTSPTAAAARPPFDAALDLDGAVADTAVARQAAWKDAFDQILQDPRTSATADSAVRNATTQAIFLPAAPLL</sequence>
<dbReference type="RefSeq" id="WP_069695678.1">
    <property type="nucleotide sequence ID" value="NZ_CP043010.1"/>
</dbReference>
<reference evidence="1" key="1">
    <citation type="submission" date="2022-07" db="EMBL/GenBank/DDBJ databases">
        <authorList>
            <person name="Wu T."/>
        </authorList>
    </citation>
    <scope>NUCLEOTIDE SEQUENCE</scope>
    <source>
        <strain evidence="1">SD-1</strain>
    </source>
</reference>